<sequence>MNRSSSSGVLLQAHWLKSVVWLPHTMKETILPLSLVFGWLLLKQYGLLHIHSVFWRCS</sequence>
<dbReference type="AlphaFoldDB" id="A0A0E9W679"/>
<evidence type="ECO:0000256" key="1">
    <source>
        <dbReference type="SAM" id="Phobius"/>
    </source>
</evidence>
<organism evidence="2">
    <name type="scientific">Anguilla anguilla</name>
    <name type="common">European freshwater eel</name>
    <name type="synonym">Muraena anguilla</name>
    <dbReference type="NCBI Taxonomy" id="7936"/>
    <lineage>
        <taxon>Eukaryota</taxon>
        <taxon>Metazoa</taxon>
        <taxon>Chordata</taxon>
        <taxon>Craniata</taxon>
        <taxon>Vertebrata</taxon>
        <taxon>Euteleostomi</taxon>
        <taxon>Actinopterygii</taxon>
        <taxon>Neopterygii</taxon>
        <taxon>Teleostei</taxon>
        <taxon>Anguilliformes</taxon>
        <taxon>Anguillidae</taxon>
        <taxon>Anguilla</taxon>
    </lineage>
</organism>
<protein>
    <submittedName>
        <fullName evidence="2">Uncharacterized protein</fullName>
    </submittedName>
</protein>
<reference evidence="2" key="2">
    <citation type="journal article" date="2015" name="Fish Shellfish Immunol.">
        <title>Early steps in the European eel (Anguilla anguilla)-Vibrio vulnificus interaction in the gills: Role of the RtxA13 toxin.</title>
        <authorList>
            <person name="Callol A."/>
            <person name="Pajuelo D."/>
            <person name="Ebbesson L."/>
            <person name="Teles M."/>
            <person name="MacKenzie S."/>
            <person name="Amaro C."/>
        </authorList>
    </citation>
    <scope>NUCLEOTIDE SEQUENCE</scope>
</reference>
<accession>A0A0E9W679</accession>
<name>A0A0E9W679_ANGAN</name>
<keyword evidence="1" id="KW-0812">Transmembrane</keyword>
<proteinExistence type="predicted"/>
<keyword evidence="1" id="KW-1133">Transmembrane helix</keyword>
<evidence type="ECO:0000313" key="2">
    <source>
        <dbReference type="EMBL" id="JAH85105.1"/>
    </source>
</evidence>
<reference evidence="2" key="1">
    <citation type="submission" date="2014-11" db="EMBL/GenBank/DDBJ databases">
        <authorList>
            <person name="Amaro Gonzalez C."/>
        </authorList>
    </citation>
    <scope>NUCLEOTIDE SEQUENCE</scope>
</reference>
<keyword evidence="1" id="KW-0472">Membrane</keyword>
<dbReference type="EMBL" id="GBXM01023472">
    <property type="protein sequence ID" value="JAH85105.1"/>
    <property type="molecule type" value="Transcribed_RNA"/>
</dbReference>
<feature type="transmembrane region" description="Helical" evidence="1">
    <location>
        <begin position="20"/>
        <end position="42"/>
    </location>
</feature>